<keyword evidence="5" id="KW-0998">Cell outer membrane</keyword>
<dbReference type="Pfam" id="PF07980">
    <property type="entry name" value="SusD_RagB"/>
    <property type="match status" value="1"/>
</dbReference>
<dbReference type="Pfam" id="PF14322">
    <property type="entry name" value="SusD-like_3"/>
    <property type="match status" value="1"/>
</dbReference>
<comment type="similarity">
    <text evidence="2">Belongs to the SusD family.</text>
</comment>
<evidence type="ECO:0000259" key="6">
    <source>
        <dbReference type="Pfam" id="PF07980"/>
    </source>
</evidence>
<keyword evidence="9" id="KW-1185">Reference proteome</keyword>
<feature type="domain" description="RagB/SusD" evidence="6">
    <location>
        <begin position="319"/>
        <end position="625"/>
    </location>
</feature>
<dbReference type="Proteomes" id="UP000428260">
    <property type="component" value="Chromosome"/>
</dbReference>
<evidence type="ECO:0000256" key="2">
    <source>
        <dbReference type="ARBA" id="ARBA00006275"/>
    </source>
</evidence>
<evidence type="ECO:0000313" key="8">
    <source>
        <dbReference type="EMBL" id="QGY45150.1"/>
    </source>
</evidence>
<evidence type="ECO:0000256" key="1">
    <source>
        <dbReference type="ARBA" id="ARBA00004442"/>
    </source>
</evidence>
<protein>
    <submittedName>
        <fullName evidence="8">RagB/SusD family nutrient uptake outer membrane protein</fullName>
    </submittedName>
</protein>
<gene>
    <name evidence="8" type="ORF">GM418_16170</name>
</gene>
<evidence type="ECO:0000313" key="9">
    <source>
        <dbReference type="Proteomes" id="UP000428260"/>
    </source>
</evidence>
<dbReference type="InterPro" id="IPR012944">
    <property type="entry name" value="SusD_RagB_dom"/>
</dbReference>
<evidence type="ECO:0000256" key="4">
    <source>
        <dbReference type="ARBA" id="ARBA00023136"/>
    </source>
</evidence>
<organism evidence="8 9">
    <name type="scientific">Maribellus comscasis</name>
    <dbReference type="NCBI Taxonomy" id="2681766"/>
    <lineage>
        <taxon>Bacteria</taxon>
        <taxon>Pseudomonadati</taxon>
        <taxon>Bacteroidota</taxon>
        <taxon>Bacteroidia</taxon>
        <taxon>Marinilabiliales</taxon>
        <taxon>Prolixibacteraceae</taxon>
        <taxon>Maribellus</taxon>
    </lineage>
</organism>
<dbReference type="PROSITE" id="PS51257">
    <property type="entry name" value="PROKAR_LIPOPROTEIN"/>
    <property type="match status" value="1"/>
</dbReference>
<reference evidence="8 9" key="1">
    <citation type="submission" date="2019-11" db="EMBL/GenBank/DDBJ databases">
        <authorList>
            <person name="Zheng R.K."/>
            <person name="Sun C.M."/>
        </authorList>
    </citation>
    <scope>NUCLEOTIDE SEQUENCE [LARGE SCALE GENOMIC DNA]</scope>
    <source>
        <strain evidence="8 9">WC007</strain>
    </source>
</reference>
<dbReference type="InterPro" id="IPR011990">
    <property type="entry name" value="TPR-like_helical_dom_sf"/>
</dbReference>
<dbReference type="SUPFAM" id="SSF48452">
    <property type="entry name" value="TPR-like"/>
    <property type="match status" value="1"/>
</dbReference>
<dbReference type="Gene3D" id="1.25.40.390">
    <property type="match status" value="1"/>
</dbReference>
<feature type="domain" description="SusD-like N-terminal" evidence="7">
    <location>
        <begin position="112"/>
        <end position="232"/>
    </location>
</feature>
<dbReference type="GO" id="GO:0009279">
    <property type="term" value="C:cell outer membrane"/>
    <property type="evidence" value="ECO:0007669"/>
    <property type="project" value="UniProtKB-SubCell"/>
</dbReference>
<evidence type="ECO:0000256" key="5">
    <source>
        <dbReference type="ARBA" id="ARBA00023237"/>
    </source>
</evidence>
<sequence>MKNMRRVIIYPIISLALLFAISCENVLEQDPVDSISEEAIFTDMNLLEAYLQRCYDYIGGDENYLLGMREDLLASATDECLCIHRPSGYTFVKGTLTPDEMGHFGNWRFNWIQWDYMYSNIKNVNVLLANIDDVPIETSSDEELIAQYKAEGYFIRAFVYTNLLRSYGGLALISDPFELDDDFLSVERSSIEATMDFILEDIENAIAGLPEKDGIDQGRATKGAAAALKSRLLSFCAGELTNGGYESSNELVSFQGSQRTELLTKAKNAAKAIMDGDYGSYALTGSTNDPPSEMTDADVEEYADNYYNLFIQKGEWDDEVIWGIQYLQASGSTVNTNKWNGPNGYHNWGNNNPTEPAVRRFEMADGSEFVWDKYDSGNETTRDFSAAELEEDPERNPFVGREPRFYATVLYNGAGWQARPTDMAASDPYNQIQSGYYVSNSDTTAGIDTRQTDIEAWNGTKTGYYMKKLMDINTEGQYYNTEHAWLEFRYAEVVLDYAEACIELGGDDLQNGLDALNTVRNRAGLPDRVTTDQEQAREWYRHERQIEFYGEGDRWYMIRKWMIADEVIENISPMKIYQNDDGSIKWYYDTSTTQDARTWNESAYWLPLSRDEMNKAPQLQQNPGYN</sequence>
<accession>A0A6I6JVJ9</accession>
<keyword evidence="4" id="KW-0472">Membrane</keyword>
<evidence type="ECO:0000256" key="3">
    <source>
        <dbReference type="ARBA" id="ARBA00022729"/>
    </source>
</evidence>
<proteinExistence type="inferred from homology"/>
<name>A0A6I6JVJ9_9BACT</name>
<dbReference type="InterPro" id="IPR033985">
    <property type="entry name" value="SusD-like_N"/>
</dbReference>
<comment type="subcellular location">
    <subcellularLocation>
        <location evidence="1">Cell outer membrane</location>
    </subcellularLocation>
</comment>
<evidence type="ECO:0000259" key="7">
    <source>
        <dbReference type="Pfam" id="PF14322"/>
    </source>
</evidence>
<dbReference type="KEGG" id="mcos:GM418_16170"/>
<keyword evidence="3" id="KW-0732">Signal</keyword>
<dbReference type="AlphaFoldDB" id="A0A6I6JVJ9"/>
<dbReference type="EMBL" id="CP046401">
    <property type="protein sequence ID" value="QGY45150.1"/>
    <property type="molecule type" value="Genomic_DNA"/>
</dbReference>